<dbReference type="OrthoDB" id="1444545at2"/>
<dbReference type="Proteomes" id="UP000310406">
    <property type="component" value="Unassembled WGS sequence"/>
</dbReference>
<keyword evidence="2" id="KW-1185">Reference proteome</keyword>
<sequence length="134" mass="15774">MMMIKKKSKAKILGFRLVKWMLFIPSLIALVVWSICLLVELFTIKATKSDHTEKDVKNARTWFIYLALPFFNQDYFAGMQYEMTSEEVRKMFEVYGKKRFNKTLKMYVPFFGSEMNAFDAVHAKNGLYLEIVGQ</sequence>
<evidence type="ECO:0000313" key="2">
    <source>
        <dbReference type="Proteomes" id="UP000310406"/>
    </source>
</evidence>
<accession>A0A4S8RGQ1</accession>
<dbReference type="EMBL" id="SNTZ01000016">
    <property type="protein sequence ID" value="THV57080.1"/>
    <property type="molecule type" value="Genomic_DNA"/>
</dbReference>
<evidence type="ECO:0000313" key="1">
    <source>
        <dbReference type="EMBL" id="THV57080.1"/>
    </source>
</evidence>
<reference evidence="1 2" key="1">
    <citation type="submission" date="2019-03" db="EMBL/GenBank/DDBJ databases">
        <title>Muricauda SCR12 sp.nov, a marine bacterium isolated from Pacific Ocean:the Okinawa trough.</title>
        <authorList>
            <person name="Liu L."/>
        </authorList>
    </citation>
    <scope>NUCLEOTIDE SEQUENCE [LARGE SCALE GENOMIC DNA]</scope>
    <source>
        <strain evidence="1 2">SCR12</strain>
    </source>
</reference>
<gene>
    <name evidence="1" type="ORF">EZV76_15805</name>
</gene>
<comment type="caution">
    <text evidence="1">The sequence shown here is derived from an EMBL/GenBank/DDBJ whole genome shotgun (WGS) entry which is preliminary data.</text>
</comment>
<organism evidence="1 2">
    <name type="scientific">Flagellimonas alvinocaridis</name>
    <dbReference type="NCBI Taxonomy" id="2530200"/>
    <lineage>
        <taxon>Bacteria</taxon>
        <taxon>Pseudomonadati</taxon>
        <taxon>Bacteroidota</taxon>
        <taxon>Flavobacteriia</taxon>
        <taxon>Flavobacteriales</taxon>
        <taxon>Flavobacteriaceae</taxon>
        <taxon>Flagellimonas</taxon>
    </lineage>
</organism>
<name>A0A4S8RGQ1_9FLAO</name>
<protein>
    <submittedName>
        <fullName evidence="1">Uncharacterized protein</fullName>
    </submittedName>
</protein>
<proteinExistence type="predicted"/>
<dbReference type="RefSeq" id="WP_136567525.1">
    <property type="nucleotide sequence ID" value="NZ_SNTZ01000016.1"/>
</dbReference>
<dbReference type="AlphaFoldDB" id="A0A4S8RGQ1"/>